<name>A0A0L0CD42_LUCCU</name>
<evidence type="ECO:0000313" key="3">
    <source>
        <dbReference type="Proteomes" id="UP000037069"/>
    </source>
</evidence>
<dbReference type="AlphaFoldDB" id="A0A0L0CD42"/>
<feature type="region of interest" description="Disordered" evidence="1">
    <location>
        <begin position="229"/>
        <end position="249"/>
    </location>
</feature>
<proteinExistence type="predicted"/>
<reference evidence="2 3" key="1">
    <citation type="journal article" date="2015" name="Nat. Commun.">
        <title>Lucilia cuprina genome unlocks parasitic fly biology to underpin future interventions.</title>
        <authorList>
            <person name="Anstead C.A."/>
            <person name="Korhonen P.K."/>
            <person name="Young N.D."/>
            <person name="Hall R.S."/>
            <person name="Jex A.R."/>
            <person name="Murali S.C."/>
            <person name="Hughes D.S."/>
            <person name="Lee S.F."/>
            <person name="Perry T."/>
            <person name="Stroehlein A.J."/>
            <person name="Ansell B.R."/>
            <person name="Breugelmans B."/>
            <person name="Hofmann A."/>
            <person name="Qu J."/>
            <person name="Dugan S."/>
            <person name="Lee S.L."/>
            <person name="Chao H."/>
            <person name="Dinh H."/>
            <person name="Han Y."/>
            <person name="Doddapaneni H.V."/>
            <person name="Worley K.C."/>
            <person name="Muzny D.M."/>
            <person name="Ioannidis P."/>
            <person name="Waterhouse R.M."/>
            <person name="Zdobnov E.M."/>
            <person name="James P.J."/>
            <person name="Bagnall N.H."/>
            <person name="Kotze A.C."/>
            <person name="Gibbs R.A."/>
            <person name="Richards S."/>
            <person name="Batterham P."/>
            <person name="Gasser R.B."/>
        </authorList>
    </citation>
    <scope>NUCLEOTIDE SEQUENCE [LARGE SCALE GENOMIC DNA]</scope>
    <source>
        <strain evidence="2 3">LS</strain>
        <tissue evidence="2">Full body</tissue>
    </source>
</reference>
<dbReference type="STRING" id="7375.A0A0L0CD42"/>
<keyword evidence="3" id="KW-1185">Reference proteome</keyword>
<feature type="region of interest" description="Disordered" evidence="1">
    <location>
        <begin position="581"/>
        <end position="647"/>
    </location>
</feature>
<feature type="region of interest" description="Disordered" evidence="1">
    <location>
        <begin position="513"/>
        <end position="536"/>
    </location>
</feature>
<dbReference type="OrthoDB" id="2150121at2759"/>
<sequence length="647" mass="73534">MSSHIGRAYLTNCLKVPIDPCNNCPAPTYSRPKLYLGRSTATPNTCSNPEDMRKHCSSVESGTKWSCGGIRSLAKLYDSIPDYRDLNHLSGEEFYSTLDTLRSTCRELKVKTSCLSSEDRCSTTTSTSLTSNSQLAGSRNKKCKKTKKKKKLNGKQSAIKCEEVQESDFIQDFLNKQKQENCPESVVTKPRQSSLCKSSKQDLEQEVECFKNSLKEFEAEFKRPLSSLNRNESRSFTKNSSKDVFCKPQGDNEKISKKVPVRSNFTSQLRERLRKSLSFNDLHSITEPAELIELRMKNKTLEHLSFKGDTAGLQDPTNLSNYFVEKSKSETTGIPKIIVNSPNSTDQSSDRLQGKKKSKQKSNKKEEYKMPFTIFDLDSNSKKEGSIKHSTPSPVHPVARPNLAATLRVESSKKKVKELKNNCTYHDSTPQFDWEVRKTPAWKTLSFNETHKEILQLRLATRKAEQALQQREYELNMELMRQRVKSAPLLLEGPTYWGPHVGKLSHACQKEGRRHMCQSNQQRSRRKKHTSHSLSCRRSGFLTSSLTMDGDTLDTATNTYRVQTESRASMAQKLNTLRKIYGGDGTKSQSRNSNHSTNTQQSLKSQKKRNSSRMQRHEEKSYKSEGNFGKVELDSGDELSSLDRAFL</sequence>
<feature type="compositionally biased region" description="Polar residues" evidence="1">
    <location>
        <begin position="586"/>
        <end position="604"/>
    </location>
</feature>
<dbReference type="EMBL" id="JRES01000576">
    <property type="protein sequence ID" value="KNC30132.1"/>
    <property type="molecule type" value="Genomic_DNA"/>
</dbReference>
<accession>A0A0L0CD42</accession>
<feature type="compositionally biased region" description="Basic and acidic residues" evidence="1">
    <location>
        <begin position="231"/>
        <end position="249"/>
    </location>
</feature>
<evidence type="ECO:0000256" key="1">
    <source>
        <dbReference type="SAM" id="MobiDB-lite"/>
    </source>
</evidence>
<protein>
    <submittedName>
        <fullName evidence="2">Uncharacterized protein</fullName>
    </submittedName>
</protein>
<organism evidence="2 3">
    <name type="scientific">Lucilia cuprina</name>
    <name type="common">Green bottle fly</name>
    <name type="synonym">Australian sheep blowfly</name>
    <dbReference type="NCBI Taxonomy" id="7375"/>
    <lineage>
        <taxon>Eukaryota</taxon>
        <taxon>Metazoa</taxon>
        <taxon>Ecdysozoa</taxon>
        <taxon>Arthropoda</taxon>
        <taxon>Hexapoda</taxon>
        <taxon>Insecta</taxon>
        <taxon>Pterygota</taxon>
        <taxon>Neoptera</taxon>
        <taxon>Endopterygota</taxon>
        <taxon>Diptera</taxon>
        <taxon>Brachycera</taxon>
        <taxon>Muscomorpha</taxon>
        <taxon>Oestroidea</taxon>
        <taxon>Calliphoridae</taxon>
        <taxon>Luciliinae</taxon>
        <taxon>Lucilia</taxon>
    </lineage>
</organism>
<gene>
    <name evidence="2" type="ORF">FF38_12390</name>
</gene>
<comment type="caution">
    <text evidence="2">The sequence shown here is derived from an EMBL/GenBank/DDBJ whole genome shotgun (WGS) entry which is preliminary data.</text>
</comment>
<feature type="region of interest" description="Disordered" evidence="1">
    <location>
        <begin position="334"/>
        <end position="365"/>
    </location>
</feature>
<dbReference type="Proteomes" id="UP000037069">
    <property type="component" value="Unassembled WGS sequence"/>
</dbReference>
<dbReference type="OMA" id="CLSEEYD"/>
<evidence type="ECO:0000313" key="2">
    <source>
        <dbReference type="EMBL" id="KNC30132.1"/>
    </source>
</evidence>